<accession>A0A0G1U2E3</accession>
<dbReference type="Proteomes" id="UP000034739">
    <property type="component" value="Unassembled WGS sequence"/>
</dbReference>
<dbReference type="EMBL" id="LCOY01000010">
    <property type="protein sequence ID" value="KKU88262.1"/>
    <property type="molecule type" value="Genomic_DNA"/>
</dbReference>
<protein>
    <submittedName>
        <fullName evidence="1">Uncharacterized protein</fullName>
    </submittedName>
</protein>
<gene>
    <name evidence="1" type="ORF">UY16_C0010G0018</name>
</gene>
<organism evidence="1 2">
    <name type="scientific">Candidatus Gottesmanbacteria bacterium GW2011_GWA2_47_9</name>
    <dbReference type="NCBI Taxonomy" id="1618445"/>
    <lineage>
        <taxon>Bacteria</taxon>
        <taxon>Candidatus Gottesmaniibacteriota</taxon>
    </lineage>
</organism>
<dbReference type="AlphaFoldDB" id="A0A0G1U2E3"/>
<reference evidence="1 2" key="1">
    <citation type="journal article" date="2015" name="Nature">
        <title>rRNA introns, odd ribosomes, and small enigmatic genomes across a large radiation of phyla.</title>
        <authorList>
            <person name="Brown C.T."/>
            <person name="Hug L.A."/>
            <person name="Thomas B.C."/>
            <person name="Sharon I."/>
            <person name="Castelle C.J."/>
            <person name="Singh A."/>
            <person name="Wilkins M.J."/>
            <person name="Williams K.H."/>
            <person name="Banfield J.F."/>
        </authorList>
    </citation>
    <scope>NUCLEOTIDE SEQUENCE [LARGE SCALE GENOMIC DNA]</scope>
</reference>
<sequence length="46" mass="5428">MLYRDQNNIELVTVLRSNLCRLITPELILQLRALKSHLSIKSFLFI</sequence>
<proteinExistence type="predicted"/>
<evidence type="ECO:0000313" key="2">
    <source>
        <dbReference type="Proteomes" id="UP000034739"/>
    </source>
</evidence>
<evidence type="ECO:0000313" key="1">
    <source>
        <dbReference type="EMBL" id="KKU88262.1"/>
    </source>
</evidence>
<name>A0A0G1U2E3_9BACT</name>
<comment type="caution">
    <text evidence="1">The sequence shown here is derived from an EMBL/GenBank/DDBJ whole genome shotgun (WGS) entry which is preliminary data.</text>
</comment>